<comment type="similarity">
    <text evidence="1">Belongs to the peptidase C40 family.</text>
</comment>
<dbReference type="STRING" id="1313296.SAMN05661091_3606"/>
<reference evidence="7 8" key="1">
    <citation type="submission" date="2017-04" db="EMBL/GenBank/DDBJ databases">
        <authorList>
            <person name="Afonso C.L."/>
            <person name="Miller P.J."/>
            <person name="Scott M.A."/>
            <person name="Spackman E."/>
            <person name="Goraichik I."/>
            <person name="Dimitrov K.M."/>
            <person name="Suarez D.L."/>
            <person name="Swayne D.E."/>
        </authorList>
    </citation>
    <scope>NUCLEOTIDE SEQUENCE [LARGE SCALE GENOMIC DNA]</scope>
    <source>
        <strain evidence="7 8">N3/975</strain>
    </source>
</reference>
<evidence type="ECO:0000256" key="1">
    <source>
        <dbReference type="ARBA" id="ARBA00007074"/>
    </source>
</evidence>
<sequence>MNNLLKSVLLSGAIVASTLVLSPDYASAATSSIKVQINDSLVSFPDEQPFVDSKGFTQVPIRMITEKMGSTVTYEKLSSSRSKVTIKKGSKTIVLKSGSNIALVGSKQVVMDTSMRVVDGRAFVPVRFVSEAFGYSLKWDSRNKIAIISTDGKNHAPAWTAPVHNTSKGNQVVSTAKKYLGTKYAWGGASPSTGFDCSGYVKYVYGKMGVSLPHSSVSMHNNYGTPVSKSNLKPGDLVFFITNKVSTSHVGIYIGDNKFISATSSGVTIASINSSYWGPKYNGANRIFK</sequence>
<dbReference type="Gene3D" id="3.30.457.10">
    <property type="entry name" value="Copper amine oxidase-like, N-terminal domain"/>
    <property type="match status" value="1"/>
</dbReference>
<accession>A0A1X7HI25</accession>
<dbReference type="GO" id="GO:0008234">
    <property type="term" value="F:cysteine-type peptidase activity"/>
    <property type="evidence" value="ECO:0007669"/>
    <property type="project" value="UniProtKB-KW"/>
</dbReference>
<keyword evidence="5" id="KW-0732">Signal</keyword>
<keyword evidence="2" id="KW-0645">Protease</keyword>
<evidence type="ECO:0000256" key="5">
    <source>
        <dbReference type="SAM" id="SignalP"/>
    </source>
</evidence>
<dbReference type="InterPro" id="IPR051202">
    <property type="entry name" value="Peptidase_C40"/>
</dbReference>
<dbReference type="GO" id="GO:0006508">
    <property type="term" value="P:proteolysis"/>
    <property type="evidence" value="ECO:0007669"/>
    <property type="project" value="UniProtKB-KW"/>
</dbReference>
<evidence type="ECO:0000259" key="6">
    <source>
        <dbReference type="PROSITE" id="PS51935"/>
    </source>
</evidence>
<dbReference type="AlphaFoldDB" id="A0A1X7HI25"/>
<dbReference type="EMBL" id="LT840184">
    <property type="protein sequence ID" value="SMF87053.1"/>
    <property type="molecule type" value="Genomic_DNA"/>
</dbReference>
<dbReference type="InterPro" id="IPR036582">
    <property type="entry name" value="Mao_N_sf"/>
</dbReference>
<keyword evidence="8" id="KW-1185">Reference proteome</keyword>
<feature type="domain" description="NlpC/P60" evidence="6">
    <location>
        <begin position="166"/>
        <end position="288"/>
    </location>
</feature>
<evidence type="ECO:0000256" key="2">
    <source>
        <dbReference type="ARBA" id="ARBA00022670"/>
    </source>
</evidence>
<dbReference type="Pfam" id="PF00877">
    <property type="entry name" value="NLPC_P60"/>
    <property type="match status" value="1"/>
</dbReference>
<dbReference type="RefSeq" id="WP_208914437.1">
    <property type="nucleotide sequence ID" value="NZ_LT840184.1"/>
</dbReference>
<dbReference type="Proteomes" id="UP000192940">
    <property type="component" value="Chromosome I"/>
</dbReference>
<evidence type="ECO:0000313" key="8">
    <source>
        <dbReference type="Proteomes" id="UP000192940"/>
    </source>
</evidence>
<keyword evidence="4" id="KW-0788">Thiol protease</keyword>
<dbReference type="PANTHER" id="PTHR47053:SF1">
    <property type="entry name" value="MUREIN DD-ENDOPEPTIDASE MEPH-RELATED"/>
    <property type="match status" value="1"/>
</dbReference>
<protein>
    <submittedName>
        <fullName evidence="7">Peptidoglycan endopeptidase LytE</fullName>
    </submittedName>
</protein>
<feature type="chain" id="PRO_5012394755" evidence="5">
    <location>
        <begin position="29"/>
        <end position="289"/>
    </location>
</feature>
<dbReference type="SUPFAM" id="SSF55383">
    <property type="entry name" value="Copper amine oxidase, domain N"/>
    <property type="match status" value="1"/>
</dbReference>
<proteinExistence type="inferred from homology"/>
<organism evidence="7 8">
    <name type="scientific">Paenibacillus uliginis N3/975</name>
    <dbReference type="NCBI Taxonomy" id="1313296"/>
    <lineage>
        <taxon>Bacteria</taxon>
        <taxon>Bacillati</taxon>
        <taxon>Bacillota</taxon>
        <taxon>Bacilli</taxon>
        <taxon>Bacillales</taxon>
        <taxon>Paenibacillaceae</taxon>
        <taxon>Paenibacillus</taxon>
    </lineage>
</organism>
<dbReference type="InterPro" id="IPR012854">
    <property type="entry name" value="Cu_amine_oxidase-like_N"/>
</dbReference>
<dbReference type="PANTHER" id="PTHR47053">
    <property type="entry name" value="MUREIN DD-ENDOPEPTIDASE MEPH-RELATED"/>
    <property type="match status" value="1"/>
</dbReference>
<evidence type="ECO:0000313" key="7">
    <source>
        <dbReference type="EMBL" id="SMF87053.1"/>
    </source>
</evidence>
<keyword evidence="3" id="KW-0378">Hydrolase</keyword>
<dbReference type="PROSITE" id="PS51935">
    <property type="entry name" value="NLPC_P60"/>
    <property type="match status" value="1"/>
</dbReference>
<evidence type="ECO:0000256" key="3">
    <source>
        <dbReference type="ARBA" id="ARBA00022801"/>
    </source>
</evidence>
<dbReference type="SUPFAM" id="SSF54001">
    <property type="entry name" value="Cysteine proteinases"/>
    <property type="match status" value="1"/>
</dbReference>
<dbReference type="InterPro" id="IPR000064">
    <property type="entry name" value="NLP_P60_dom"/>
</dbReference>
<dbReference type="Gene3D" id="3.90.1720.10">
    <property type="entry name" value="endopeptidase domain like (from Nostoc punctiforme)"/>
    <property type="match status" value="1"/>
</dbReference>
<name>A0A1X7HI25_9BACL</name>
<feature type="signal peptide" evidence="5">
    <location>
        <begin position="1"/>
        <end position="28"/>
    </location>
</feature>
<dbReference type="InterPro" id="IPR038765">
    <property type="entry name" value="Papain-like_cys_pep_sf"/>
</dbReference>
<evidence type="ECO:0000256" key="4">
    <source>
        <dbReference type="ARBA" id="ARBA00022807"/>
    </source>
</evidence>
<gene>
    <name evidence="7" type="ORF">SAMN05661091_3606</name>
</gene>
<dbReference type="Pfam" id="PF07833">
    <property type="entry name" value="Cu_amine_oxidN1"/>
    <property type="match status" value="1"/>
</dbReference>